<organism evidence="8 9">
    <name type="scientific">Streptomyces guryensis</name>
    <dbReference type="NCBI Taxonomy" id="2886947"/>
    <lineage>
        <taxon>Bacteria</taxon>
        <taxon>Bacillati</taxon>
        <taxon>Actinomycetota</taxon>
        <taxon>Actinomycetes</taxon>
        <taxon>Kitasatosporales</taxon>
        <taxon>Streptomycetaceae</taxon>
        <taxon>Streptomyces</taxon>
    </lineage>
</organism>
<accession>A0A9Q3W1I6</accession>
<sequence length="430" mass="44707">MLTGSSATDSAPAAPARRRSAGQLLCEEADFRRVYLSQLVSLGGDWFAMIPLLALLQELTSAPLWGALVLAADTLVIAALSPYAGVVVDRVDRRRLMIICDLLSAGFIATLFLVRTESTAWIALIALGGVAGVKAFYGPAANAALPNLVPKVDLLTANALTGGAWGVMLAVGASLGALLASTLGTYWCFALDVFSFCVSAALVQRVRRPCGGGGAGKPRGRVRDDVRETASFARQDRRIVSLLLAKPGTALGNGVLALFPALGAAVFHVGDVGVGLLYAARGVGALIGPVLGRQLLWGREGRIRLLILASTLMFGLAYAGFSAVSWFPLAVLLVVVAHVGGSMNSTLSSFALQSATPDDIRGRVLSIDFMFSTLSLGVSQLVAGGLATTMDAPQAALCIAGIVITYGTLWWTLSGNLSARRTTSPHAKRG</sequence>
<keyword evidence="9" id="KW-1185">Reference proteome</keyword>
<proteinExistence type="predicted"/>
<dbReference type="PANTHER" id="PTHR43266">
    <property type="entry name" value="MACROLIDE-EFFLUX PROTEIN"/>
    <property type="match status" value="1"/>
</dbReference>
<evidence type="ECO:0000256" key="6">
    <source>
        <dbReference type="ARBA" id="ARBA00023136"/>
    </source>
</evidence>
<feature type="transmembrane region" description="Helical" evidence="7">
    <location>
        <begin position="120"/>
        <end position="137"/>
    </location>
</feature>
<evidence type="ECO:0000256" key="5">
    <source>
        <dbReference type="ARBA" id="ARBA00022989"/>
    </source>
</evidence>
<dbReference type="CDD" id="cd06173">
    <property type="entry name" value="MFS_MefA_like"/>
    <property type="match status" value="1"/>
</dbReference>
<feature type="transmembrane region" description="Helical" evidence="7">
    <location>
        <begin position="243"/>
        <end position="266"/>
    </location>
</feature>
<comment type="caution">
    <text evidence="8">The sequence shown here is derived from an EMBL/GenBank/DDBJ whole genome shotgun (WGS) entry which is preliminary data.</text>
</comment>
<feature type="transmembrane region" description="Helical" evidence="7">
    <location>
        <begin position="327"/>
        <end position="352"/>
    </location>
</feature>
<feature type="transmembrane region" description="Helical" evidence="7">
    <location>
        <begin position="157"/>
        <end position="178"/>
    </location>
</feature>
<dbReference type="EMBL" id="JAJSBI010000050">
    <property type="protein sequence ID" value="MCD9880900.1"/>
    <property type="molecule type" value="Genomic_DNA"/>
</dbReference>
<dbReference type="AlphaFoldDB" id="A0A9Q3W1I6"/>
<evidence type="ECO:0000256" key="2">
    <source>
        <dbReference type="ARBA" id="ARBA00022448"/>
    </source>
</evidence>
<keyword evidence="5 7" id="KW-1133">Transmembrane helix</keyword>
<protein>
    <submittedName>
        <fullName evidence="8">MFS transporter</fullName>
    </submittedName>
</protein>
<feature type="transmembrane region" description="Helical" evidence="7">
    <location>
        <begin position="184"/>
        <end position="203"/>
    </location>
</feature>
<keyword evidence="2" id="KW-0813">Transport</keyword>
<name>A0A9Q3W1I6_9ACTN</name>
<evidence type="ECO:0000256" key="7">
    <source>
        <dbReference type="SAM" id="Phobius"/>
    </source>
</evidence>
<evidence type="ECO:0000256" key="4">
    <source>
        <dbReference type="ARBA" id="ARBA00022692"/>
    </source>
</evidence>
<dbReference type="Gene3D" id="1.20.1250.20">
    <property type="entry name" value="MFS general substrate transporter like domains"/>
    <property type="match status" value="1"/>
</dbReference>
<feature type="transmembrane region" description="Helical" evidence="7">
    <location>
        <begin position="303"/>
        <end position="321"/>
    </location>
</feature>
<feature type="transmembrane region" description="Helical" evidence="7">
    <location>
        <begin position="272"/>
        <end position="291"/>
    </location>
</feature>
<dbReference type="GO" id="GO:0005886">
    <property type="term" value="C:plasma membrane"/>
    <property type="evidence" value="ECO:0007669"/>
    <property type="project" value="UniProtKB-SubCell"/>
</dbReference>
<dbReference type="RefSeq" id="WP_232655818.1">
    <property type="nucleotide sequence ID" value="NZ_JAJSBI010000050.1"/>
</dbReference>
<reference evidence="8" key="1">
    <citation type="submission" date="2021-12" db="EMBL/GenBank/DDBJ databases">
        <authorList>
            <person name="Lee J.-H."/>
            <person name="Kim S.-B."/>
        </authorList>
    </citation>
    <scope>NUCLEOTIDE SEQUENCE</scope>
    <source>
        <strain evidence="8">NR30</strain>
    </source>
</reference>
<evidence type="ECO:0000256" key="3">
    <source>
        <dbReference type="ARBA" id="ARBA00022475"/>
    </source>
</evidence>
<evidence type="ECO:0000313" key="9">
    <source>
        <dbReference type="Proteomes" id="UP001108029"/>
    </source>
</evidence>
<dbReference type="InterPro" id="IPR010290">
    <property type="entry name" value="TM_effector"/>
</dbReference>
<comment type="subcellular location">
    <subcellularLocation>
        <location evidence="1">Cell membrane</location>
        <topology evidence="1">Multi-pass membrane protein</topology>
    </subcellularLocation>
</comment>
<gene>
    <name evidence="8" type="ORF">LJ657_46710</name>
</gene>
<dbReference type="SUPFAM" id="SSF103473">
    <property type="entry name" value="MFS general substrate transporter"/>
    <property type="match status" value="1"/>
</dbReference>
<evidence type="ECO:0000313" key="8">
    <source>
        <dbReference type="EMBL" id="MCD9880900.1"/>
    </source>
</evidence>
<keyword evidence="3" id="KW-1003">Cell membrane</keyword>
<feature type="transmembrane region" description="Helical" evidence="7">
    <location>
        <begin position="364"/>
        <end position="386"/>
    </location>
</feature>
<dbReference type="Proteomes" id="UP001108029">
    <property type="component" value="Unassembled WGS sequence"/>
</dbReference>
<evidence type="ECO:0000256" key="1">
    <source>
        <dbReference type="ARBA" id="ARBA00004651"/>
    </source>
</evidence>
<dbReference type="InterPro" id="IPR036259">
    <property type="entry name" value="MFS_trans_sf"/>
</dbReference>
<keyword evidence="4 7" id="KW-0812">Transmembrane</keyword>
<feature type="transmembrane region" description="Helical" evidence="7">
    <location>
        <begin position="392"/>
        <end position="413"/>
    </location>
</feature>
<keyword evidence="6 7" id="KW-0472">Membrane</keyword>
<feature type="transmembrane region" description="Helical" evidence="7">
    <location>
        <begin position="34"/>
        <end position="56"/>
    </location>
</feature>
<feature type="transmembrane region" description="Helical" evidence="7">
    <location>
        <begin position="96"/>
        <end position="114"/>
    </location>
</feature>
<dbReference type="PANTHER" id="PTHR43266:SF2">
    <property type="entry name" value="MAJOR FACILITATOR SUPERFAMILY (MFS) PROFILE DOMAIN-CONTAINING PROTEIN"/>
    <property type="match status" value="1"/>
</dbReference>
<feature type="transmembrane region" description="Helical" evidence="7">
    <location>
        <begin position="62"/>
        <end position="84"/>
    </location>
</feature>
<dbReference type="Pfam" id="PF05977">
    <property type="entry name" value="MFS_3"/>
    <property type="match status" value="1"/>
</dbReference>